<evidence type="ECO:0000313" key="3">
    <source>
        <dbReference type="Proteomes" id="UP000250235"/>
    </source>
</evidence>
<gene>
    <name evidence="2" type="ORF">F511_39778</name>
</gene>
<evidence type="ECO:0008006" key="4">
    <source>
        <dbReference type="Google" id="ProtNLM"/>
    </source>
</evidence>
<sequence>MASSYYTNALHVNFESVLAMDDPGMVSMFQALMASGLEGFLGCPIVIYEDALVDFFENVSVRDDVVVSTVHGVTVEISEQLFAETFELPVEGLSELFEIPKDLVFDARSIVSLSGEPVSMCGKKKEMKFEYRLLCYILAKTISVKAGSFDALTMEKFLMLTAIICEVKINWNRVLFNILKDMATAGSRQAKGYAIQISLMLENVPNLELGESSKFSSSNILTDKTVHRYIVLNEKIGAEEAADAPKVKKAPKKKAASKKRPVAAAVGEPVLKKKRTMKKKSGSSQENVEMVAVALEAVPIQIIAPIPDAPAEETIVEDEGTSVEKQPAIEAAAATGEQEPAVEHMDEQMAEPTADVETIVEEFDEPAVEGNAEEIRPPSTDDVDDIIEQVLAETAHIEADEEDHGVGTSDVGDQPAGIADDSVPWFNLPYEVLIDRDSEQVFETASDTDDEEMETIDIGDQRLQTVDAADYFMDKRWRKQRLMNYRQTRRCHWRTSY</sequence>
<feature type="compositionally biased region" description="Basic residues" evidence="1">
    <location>
        <begin position="247"/>
        <end position="261"/>
    </location>
</feature>
<feature type="region of interest" description="Disordered" evidence="1">
    <location>
        <begin position="242"/>
        <end position="261"/>
    </location>
</feature>
<evidence type="ECO:0000256" key="1">
    <source>
        <dbReference type="SAM" id="MobiDB-lite"/>
    </source>
</evidence>
<proteinExistence type="predicted"/>
<dbReference type="EMBL" id="KV013480">
    <property type="protein sequence ID" value="KZV23509.1"/>
    <property type="molecule type" value="Genomic_DNA"/>
</dbReference>
<accession>A0A2Z7AVN7</accession>
<feature type="region of interest" description="Disordered" evidence="1">
    <location>
        <begin position="401"/>
        <end position="420"/>
    </location>
</feature>
<dbReference type="Proteomes" id="UP000250235">
    <property type="component" value="Unassembled WGS sequence"/>
</dbReference>
<dbReference type="AlphaFoldDB" id="A0A2Z7AVN7"/>
<organism evidence="2 3">
    <name type="scientific">Dorcoceras hygrometricum</name>
    <dbReference type="NCBI Taxonomy" id="472368"/>
    <lineage>
        <taxon>Eukaryota</taxon>
        <taxon>Viridiplantae</taxon>
        <taxon>Streptophyta</taxon>
        <taxon>Embryophyta</taxon>
        <taxon>Tracheophyta</taxon>
        <taxon>Spermatophyta</taxon>
        <taxon>Magnoliopsida</taxon>
        <taxon>eudicotyledons</taxon>
        <taxon>Gunneridae</taxon>
        <taxon>Pentapetalae</taxon>
        <taxon>asterids</taxon>
        <taxon>lamiids</taxon>
        <taxon>Lamiales</taxon>
        <taxon>Gesneriaceae</taxon>
        <taxon>Didymocarpoideae</taxon>
        <taxon>Trichosporeae</taxon>
        <taxon>Loxocarpinae</taxon>
        <taxon>Dorcoceras</taxon>
    </lineage>
</organism>
<name>A0A2Z7AVN7_9LAMI</name>
<keyword evidence="3" id="KW-1185">Reference proteome</keyword>
<protein>
    <recommendedName>
        <fullName evidence="4">Dystroglycan-like</fullName>
    </recommendedName>
</protein>
<evidence type="ECO:0000313" key="2">
    <source>
        <dbReference type="EMBL" id="KZV23509.1"/>
    </source>
</evidence>
<reference evidence="2 3" key="1">
    <citation type="journal article" date="2015" name="Proc. Natl. Acad. Sci. U.S.A.">
        <title>The resurrection genome of Boea hygrometrica: A blueprint for survival of dehydration.</title>
        <authorList>
            <person name="Xiao L."/>
            <person name="Yang G."/>
            <person name="Zhang L."/>
            <person name="Yang X."/>
            <person name="Zhao S."/>
            <person name="Ji Z."/>
            <person name="Zhou Q."/>
            <person name="Hu M."/>
            <person name="Wang Y."/>
            <person name="Chen M."/>
            <person name="Xu Y."/>
            <person name="Jin H."/>
            <person name="Xiao X."/>
            <person name="Hu G."/>
            <person name="Bao F."/>
            <person name="Hu Y."/>
            <person name="Wan P."/>
            <person name="Li L."/>
            <person name="Deng X."/>
            <person name="Kuang T."/>
            <person name="Xiang C."/>
            <person name="Zhu J.K."/>
            <person name="Oliver M.J."/>
            <person name="He Y."/>
        </authorList>
    </citation>
    <scope>NUCLEOTIDE SEQUENCE [LARGE SCALE GENOMIC DNA]</scope>
    <source>
        <strain evidence="3">cv. XS01</strain>
    </source>
</reference>